<evidence type="ECO:0000256" key="3">
    <source>
        <dbReference type="ARBA" id="ARBA00022801"/>
    </source>
</evidence>
<gene>
    <name evidence="6" type="ORF">EFR84_11540</name>
</gene>
<evidence type="ECO:0000256" key="4">
    <source>
        <dbReference type="ARBA" id="ARBA00022807"/>
    </source>
</evidence>
<dbReference type="Pfam" id="PF00877">
    <property type="entry name" value="NLPC_P60"/>
    <property type="match status" value="1"/>
</dbReference>
<accession>A0A3S0SI83</accession>
<evidence type="ECO:0000256" key="2">
    <source>
        <dbReference type="ARBA" id="ARBA00022670"/>
    </source>
</evidence>
<dbReference type="GO" id="GO:0006508">
    <property type="term" value="P:proteolysis"/>
    <property type="evidence" value="ECO:0007669"/>
    <property type="project" value="UniProtKB-KW"/>
</dbReference>
<dbReference type="EMBL" id="RJTJ01000008">
    <property type="protein sequence ID" value="RUM06821.1"/>
    <property type="molecule type" value="Genomic_DNA"/>
</dbReference>
<protein>
    <submittedName>
        <fullName evidence="6">Hydrolase</fullName>
    </submittedName>
</protein>
<evidence type="ECO:0000313" key="7">
    <source>
        <dbReference type="Proteomes" id="UP000278081"/>
    </source>
</evidence>
<dbReference type="GO" id="GO:0008234">
    <property type="term" value="F:cysteine-type peptidase activity"/>
    <property type="evidence" value="ECO:0007669"/>
    <property type="project" value="UniProtKB-KW"/>
</dbReference>
<name>A0A3S0SI83_9HYPH</name>
<dbReference type="InterPro" id="IPR038765">
    <property type="entry name" value="Papain-like_cys_pep_sf"/>
</dbReference>
<reference evidence="6 7" key="1">
    <citation type="submission" date="2018-11" db="EMBL/GenBank/DDBJ databases">
        <title>Rhizobium chutanense sp. nov., isolated from root nodules of Phaseolus vulgaris in China.</title>
        <authorList>
            <person name="Huo Y."/>
        </authorList>
    </citation>
    <scope>NUCLEOTIDE SEQUENCE [LARGE SCALE GENOMIC DNA]</scope>
    <source>
        <strain evidence="6 7">C16</strain>
    </source>
</reference>
<keyword evidence="2" id="KW-0645">Protease</keyword>
<evidence type="ECO:0000313" key="6">
    <source>
        <dbReference type="EMBL" id="RUM06821.1"/>
    </source>
</evidence>
<dbReference type="Proteomes" id="UP000278081">
    <property type="component" value="Unassembled WGS sequence"/>
</dbReference>
<dbReference type="SUPFAM" id="SSF54001">
    <property type="entry name" value="Cysteine proteinases"/>
    <property type="match status" value="1"/>
</dbReference>
<feature type="domain" description="NlpC/P60" evidence="5">
    <location>
        <begin position="1"/>
        <end position="128"/>
    </location>
</feature>
<proteinExistence type="inferred from homology"/>
<dbReference type="PROSITE" id="PS51935">
    <property type="entry name" value="NLPC_P60"/>
    <property type="match status" value="1"/>
</dbReference>
<evidence type="ECO:0000256" key="1">
    <source>
        <dbReference type="ARBA" id="ARBA00007074"/>
    </source>
</evidence>
<dbReference type="Gene3D" id="3.90.1720.10">
    <property type="entry name" value="endopeptidase domain like (from Nostoc punctiforme)"/>
    <property type="match status" value="1"/>
</dbReference>
<sequence>MERFVGIPYEPRGRTYEAADCWGLFRLFQRDVRGIILPSYVDELEDCEFHRRVFAPLVRVEKQHSWIEVDRPEFGDGILMRVGREESHVGAYIGNGQMLHSEGPHPSQIERMSDMRWRDRITGYFRYCPC</sequence>
<evidence type="ECO:0000259" key="5">
    <source>
        <dbReference type="PROSITE" id="PS51935"/>
    </source>
</evidence>
<organism evidence="6 7">
    <name type="scientific">Rhizobium chutanense</name>
    <dbReference type="NCBI Taxonomy" id="2035448"/>
    <lineage>
        <taxon>Bacteria</taxon>
        <taxon>Pseudomonadati</taxon>
        <taxon>Pseudomonadota</taxon>
        <taxon>Alphaproteobacteria</taxon>
        <taxon>Hyphomicrobiales</taxon>
        <taxon>Rhizobiaceae</taxon>
        <taxon>Rhizobium/Agrobacterium group</taxon>
        <taxon>Rhizobium</taxon>
    </lineage>
</organism>
<keyword evidence="3 6" id="KW-0378">Hydrolase</keyword>
<comment type="similarity">
    <text evidence="1">Belongs to the peptidase C40 family.</text>
</comment>
<dbReference type="AlphaFoldDB" id="A0A3S0SI83"/>
<dbReference type="InterPro" id="IPR000064">
    <property type="entry name" value="NLP_P60_dom"/>
</dbReference>
<dbReference type="OrthoDB" id="6058745at2"/>
<comment type="caution">
    <text evidence="6">The sequence shown here is derived from an EMBL/GenBank/DDBJ whole genome shotgun (WGS) entry which is preliminary data.</text>
</comment>
<keyword evidence="4" id="KW-0788">Thiol protease</keyword>